<protein>
    <submittedName>
        <fullName evidence="2">Uncharacterized protein</fullName>
    </submittedName>
</protein>
<proteinExistence type="predicted"/>
<feature type="transmembrane region" description="Helical" evidence="1">
    <location>
        <begin position="106"/>
        <end position="127"/>
    </location>
</feature>
<keyword evidence="3" id="KW-1185">Reference proteome</keyword>
<feature type="transmembrane region" description="Helical" evidence="1">
    <location>
        <begin position="133"/>
        <end position="151"/>
    </location>
</feature>
<gene>
    <name evidence="2" type="ORF">FHX68_1576</name>
</gene>
<keyword evidence="1" id="KW-0812">Transmembrane</keyword>
<dbReference type="RefSeq" id="WP_229661478.1">
    <property type="nucleotide sequence ID" value="NZ_BJNA01000010.1"/>
</dbReference>
<comment type="caution">
    <text evidence="2">The sequence shown here is derived from an EMBL/GenBank/DDBJ whole genome shotgun (WGS) entry which is preliminary data.</text>
</comment>
<dbReference type="AlphaFoldDB" id="A0A4Y3UJR7"/>
<evidence type="ECO:0000313" key="3">
    <source>
        <dbReference type="Proteomes" id="UP000319804"/>
    </source>
</evidence>
<sequence>MCLIEIVRLVQRRYVARTLVDASAHPTVPHPQTVSRPVPVTLAVVAVYLGGLASAMFGVLFLLSRYEVPADLVVIVSLVGAGIILFGLLSVAAAAGLSRGSGLSRLFVTLLAAALIVLQAWTLALALAREWSWWAAAQIVVYLLVLIALWAPPAGRFFRPVLHAG</sequence>
<feature type="transmembrane region" description="Helical" evidence="1">
    <location>
        <begin position="40"/>
        <end position="66"/>
    </location>
</feature>
<keyword evidence="1" id="KW-0472">Membrane</keyword>
<name>A0A4Y3UJR7_9MICO</name>
<dbReference type="EMBL" id="VFPS01000002">
    <property type="protein sequence ID" value="TQM98861.1"/>
    <property type="molecule type" value="Genomic_DNA"/>
</dbReference>
<reference evidence="2 3" key="1">
    <citation type="submission" date="2019-06" db="EMBL/GenBank/DDBJ databases">
        <title>Sequencing the genomes of 1000 actinobacteria strains.</title>
        <authorList>
            <person name="Klenk H.-P."/>
        </authorList>
    </citation>
    <scope>NUCLEOTIDE SEQUENCE [LARGE SCALE GENOMIC DNA]</scope>
    <source>
        <strain evidence="2 3">DSM 20427</strain>
    </source>
</reference>
<organism evidence="2 3">
    <name type="scientific">Microbacterium lacticum</name>
    <dbReference type="NCBI Taxonomy" id="33885"/>
    <lineage>
        <taxon>Bacteria</taxon>
        <taxon>Bacillati</taxon>
        <taxon>Actinomycetota</taxon>
        <taxon>Actinomycetes</taxon>
        <taxon>Micrococcales</taxon>
        <taxon>Microbacteriaceae</taxon>
        <taxon>Microbacterium</taxon>
    </lineage>
</organism>
<accession>A0A4Y3UJR7</accession>
<evidence type="ECO:0000313" key="2">
    <source>
        <dbReference type="EMBL" id="TQM98861.1"/>
    </source>
</evidence>
<dbReference type="Proteomes" id="UP000319804">
    <property type="component" value="Unassembled WGS sequence"/>
</dbReference>
<feature type="transmembrane region" description="Helical" evidence="1">
    <location>
        <begin position="72"/>
        <end position="94"/>
    </location>
</feature>
<evidence type="ECO:0000256" key="1">
    <source>
        <dbReference type="SAM" id="Phobius"/>
    </source>
</evidence>
<keyword evidence="1" id="KW-1133">Transmembrane helix</keyword>